<keyword evidence="2" id="KW-1185">Reference proteome</keyword>
<dbReference type="EMBL" id="JACVVK020000552">
    <property type="protein sequence ID" value="KAK7466659.1"/>
    <property type="molecule type" value="Genomic_DNA"/>
</dbReference>
<dbReference type="AlphaFoldDB" id="A0ABD0JAF5"/>
<name>A0ABD0JAF5_9CAEN</name>
<gene>
    <name evidence="1" type="ORF">BaRGS_00037267</name>
</gene>
<accession>A0ABD0JAF5</accession>
<comment type="caution">
    <text evidence="1">The sequence shown here is derived from an EMBL/GenBank/DDBJ whole genome shotgun (WGS) entry which is preliminary data.</text>
</comment>
<protein>
    <submittedName>
        <fullName evidence="1">Uncharacterized protein</fullName>
    </submittedName>
</protein>
<sequence length="88" mass="9543">MFPAVLGDTVNGQLVTFCVNHSGLPPFPLFLTPGGQKSQDMTDNPLFFLSLGDFVTELEIWVVNEKSSNDELTASIAGFNQTVVHGRS</sequence>
<reference evidence="1 2" key="1">
    <citation type="journal article" date="2023" name="Sci. Data">
        <title>Genome assembly of the Korean intertidal mud-creeper Batillaria attramentaria.</title>
        <authorList>
            <person name="Patra A.K."/>
            <person name="Ho P.T."/>
            <person name="Jun S."/>
            <person name="Lee S.J."/>
            <person name="Kim Y."/>
            <person name="Won Y.J."/>
        </authorList>
    </citation>
    <scope>NUCLEOTIDE SEQUENCE [LARGE SCALE GENOMIC DNA]</scope>
    <source>
        <strain evidence="1">Wonlab-2016</strain>
    </source>
</reference>
<organism evidence="1 2">
    <name type="scientific">Batillaria attramentaria</name>
    <dbReference type="NCBI Taxonomy" id="370345"/>
    <lineage>
        <taxon>Eukaryota</taxon>
        <taxon>Metazoa</taxon>
        <taxon>Spiralia</taxon>
        <taxon>Lophotrochozoa</taxon>
        <taxon>Mollusca</taxon>
        <taxon>Gastropoda</taxon>
        <taxon>Caenogastropoda</taxon>
        <taxon>Sorbeoconcha</taxon>
        <taxon>Cerithioidea</taxon>
        <taxon>Batillariidae</taxon>
        <taxon>Batillaria</taxon>
    </lineage>
</organism>
<dbReference type="Proteomes" id="UP001519460">
    <property type="component" value="Unassembled WGS sequence"/>
</dbReference>
<proteinExistence type="predicted"/>
<evidence type="ECO:0000313" key="2">
    <source>
        <dbReference type="Proteomes" id="UP001519460"/>
    </source>
</evidence>
<evidence type="ECO:0000313" key="1">
    <source>
        <dbReference type="EMBL" id="KAK7466659.1"/>
    </source>
</evidence>